<evidence type="ECO:0000256" key="1">
    <source>
        <dbReference type="SAM" id="Phobius"/>
    </source>
</evidence>
<feature type="domain" description="Apolipoprotein N-acyltransferase N-terminal" evidence="2">
    <location>
        <begin position="2"/>
        <end position="54"/>
    </location>
</feature>
<proteinExistence type="predicted"/>
<keyword evidence="1" id="KW-0472">Membrane</keyword>
<keyword evidence="1" id="KW-1133">Transmembrane helix</keyword>
<dbReference type="InterPro" id="IPR045378">
    <property type="entry name" value="LNT_N"/>
</dbReference>
<name>A0A8I1W920_PLESH</name>
<feature type="transmembrane region" description="Helical" evidence="1">
    <location>
        <begin position="6"/>
        <end position="22"/>
    </location>
</feature>
<keyword evidence="1" id="KW-0812">Transmembrane</keyword>
<evidence type="ECO:0000313" key="3">
    <source>
        <dbReference type="EMBL" id="MBO1110102.1"/>
    </source>
</evidence>
<dbReference type="Pfam" id="PF20154">
    <property type="entry name" value="LNT_N"/>
    <property type="match status" value="1"/>
</dbReference>
<dbReference type="AlphaFoldDB" id="A0A8I1W920"/>
<feature type="non-terminal residue" evidence="3">
    <location>
        <position position="86"/>
    </location>
</feature>
<evidence type="ECO:0000259" key="2">
    <source>
        <dbReference type="Pfam" id="PF20154"/>
    </source>
</evidence>
<comment type="caution">
    <text evidence="3">The sequence shown here is derived from an EMBL/GenBank/DDBJ whole genome shotgun (WGS) entry which is preliminary data.</text>
</comment>
<dbReference type="Proteomes" id="UP000664658">
    <property type="component" value="Unassembled WGS sequence"/>
</dbReference>
<protein>
    <recommendedName>
        <fullName evidence="2">Apolipoprotein N-acyltransferase N-terminal domain-containing protein</fullName>
    </recommendedName>
</protein>
<sequence>MVGFVWWFALFITGIRWLNLSIQQFGGLPVGVGSLLASLLAAYLSLYPVLFAPLPAPLSPYRTPSLYALASPTLRASHVSQRRLTL</sequence>
<accession>A0A8I1W920</accession>
<evidence type="ECO:0000313" key="4">
    <source>
        <dbReference type="Proteomes" id="UP000664658"/>
    </source>
</evidence>
<reference evidence="3" key="1">
    <citation type="submission" date="2021-03" db="EMBL/GenBank/DDBJ databases">
        <title>Plesiomonas shigelloides zfcc0051, isolated from zebrafish feces.</title>
        <authorList>
            <person name="Vanderhoek Z."/>
            <person name="Gaulke C."/>
        </authorList>
    </citation>
    <scope>NUCLEOTIDE SEQUENCE</scope>
    <source>
        <strain evidence="3">Zfcc0051</strain>
    </source>
</reference>
<dbReference type="EMBL" id="JAFNAA010000308">
    <property type="protein sequence ID" value="MBO1110102.1"/>
    <property type="molecule type" value="Genomic_DNA"/>
</dbReference>
<organism evidence="3 4">
    <name type="scientific">Plesiomonas shigelloides</name>
    <name type="common">Aeromonas shigelloides</name>
    <dbReference type="NCBI Taxonomy" id="703"/>
    <lineage>
        <taxon>Bacteria</taxon>
        <taxon>Pseudomonadati</taxon>
        <taxon>Pseudomonadota</taxon>
        <taxon>Gammaproteobacteria</taxon>
        <taxon>Enterobacterales</taxon>
        <taxon>Enterobacteriaceae</taxon>
        <taxon>Plesiomonas</taxon>
    </lineage>
</organism>
<gene>
    <name evidence="3" type="ORF">J2R62_18460</name>
</gene>
<feature type="transmembrane region" description="Helical" evidence="1">
    <location>
        <begin position="34"/>
        <end position="54"/>
    </location>
</feature>